<proteinExistence type="predicted"/>
<dbReference type="GO" id="GO:0016757">
    <property type="term" value="F:glycosyltransferase activity"/>
    <property type="evidence" value="ECO:0007669"/>
    <property type="project" value="UniProtKB-KW"/>
</dbReference>
<protein>
    <recommendedName>
        <fullName evidence="8">Glycosyltransferase 2-like domain-containing protein</fullName>
    </recommendedName>
</protein>
<dbReference type="InterPro" id="IPR001173">
    <property type="entry name" value="Glyco_trans_2-like"/>
</dbReference>
<dbReference type="RefSeq" id="WP_094075648.1">
    <property type="nucleotide sequence ID" value="NZ_NBYO01000001.1"/>
</dbReference>
<keyword evidence="4 7" id="KW-0812">Transmembrane</keyword>
<evidence type="ECO:0000256" key="3">
    <source>
        <dbReference type="ARBA" id="ARBA00022679"/>
    </source>
</evidence>
<keyword evidence="6 7" id="KW-0472">Membrane</keyword>
<evidence type="ECO:0000259" key="8">
    <source>
        <dbReference type="Pfam" id="PF13632"/>
    </source>
</evidence>
<feature type="domain" description="Glycosyltransferase 2-like" evidence="8">
    <location>
        <begin position="373"/>
        <end position="566"/>
    </location>
</feature>
<dbReference type="PANTHER" id="PTHR43867">
    <property type="entry name" value="CELLULOSE SYNTHASE CATALYTIC SUBUNIT A [UDP-FORMING]"/>
    <property type="match status" value="1"/>
</dbReference>
<feature type="transmembrane region" description="Helical" evidence="7">
    <location>
        <begin position="220"/>
        <end position="240"/>
    </location>
</feature>
<dbReference type="GO" id="GO:0016020">
    <property type="term" value="C:membrane"/>
    <property type="evidence" value="ECO:0007669"/>
    <property type="project" value="UniProtKB-SubCell"/>
</dbReference>
<comment type="caution">
    <text evidence="9">The sequence shown here is derived from an EMBL/GenBank/DDBJ whole genome shotgun (WGS) entry which is preliminary data.</text>
</comment>
<comment type="subcellular location">
    <subcellularLocation>
        <location evidence="1">Membrane</location>
        <topology evidence="1">Multi-pass membrane protein</topology>
    </subcellularLocation>
</comment>
<dbReference type="EMBL" id="NBYO01000001">
    <property type="protein sequence ID" value="OXT01679.1"/>
    <property type="molecule type" value="Genomic_DNA"/>
</dbReference>
<gene>
    <name evidence="9" type="ORF">B7H23_01565</name>
</gene>
<sequence>MTEQNSRLALASVDYCPDSVGESALYDEDSDGAARKPAGASNVVAFNAAGSFQRCAHHDRLIIRVLILMGWKATDLRDAIDRARRNRTGLEDAVLSNTLFDRTKWSRFLAQESGLPQLKTLKPENLVLPSAAIERLLACRWQDIAVGYRLPDGRYRRLVPDSVSRAHRLPSESRDESCLVAGPVLRKALIDRLSAELEERARNKLFVDAPGFSARHLTNAWQSFVLGALAVSLAIGLVAAPTLVMLAVHILSSTFFLSCMALRLAAVPHAGAKKPRLNLIGDRDELPVYTVLVALYQEADMVGQLLTALGQLRWPTGKLEIRLICEADDRQTIEAIHALRPPAHVEVLEVPPGAPRTKPRALNFALPTCRGEYVCLYDAEDRPHPDQLMEAYQTFRDGPAELGCLQAPLIVTNGDDHWLARQFAFEYAALFRGILPFLAASRSVLPLGGTSNHFRRAVLDEVGGWDPYNVTEDADLGMRMARAGYGSGVIDAPTLEDAPDNLKTWLPQRTRWLKGWMVCWLVHNRHPRRLWRELGGPSFFLSQILLSGIPGAALLLPVMLFSALYLLGHVAISSEGPTALQLLLYGIDFTNFAMCIGAYLWLGTKAATMRERASFATIWAGVPAYWLLQSVAAWRAVFQLVRQRAHIWEKTAHKPTVDRLLPRRLKAWQPESRLHS</sequence>
<evidence type="ECO:0000256" key="1">
    <source>
        <dbReference type="ARBA" id="ARBA00004141"/>
    </source>
</evidence>
<name>A0A231V0D6_9HYPH</name>
<evidence type="ECO:0000256" key="2">
    <source>
        <dbReference type="ARBA" id="ARBA00022676"/>
    </source>
</evidence>
<feature type="transmembrane region" description="Helical" evidence="7">
    <location>
        <begin position="579"/>
        <end position="602"/>
    </location>
</feature>
<dbReference type="SUPFAM" id="SSF53448">
    <property type="entry name" value="Nucleotide-diphospho-sugar transferases"/>
    <property type="match status" value="1"/>
</dbReference>
<keyword evidence="3" id="KW-0808">Transferase</keyword>
<evidence type="ECO:0000256" key="4">
    <source>
        <dbReference type="ARBA" id="ARBA00022692"/>
    </source>
</evidence>
<dbReference type="Gene3D" id="3.90.550.10">
    <property type="entry name" value="Spore Coat Polysaccharide Biosynthesis Protein SpsA, Chain A"/>
    <property type="match status" value="1"/>
</dbReference>
<dbReference type="InterPro" id="IPR050321">
    <property type="entry name" value="Glycosyltr_2/OpgH_subfam"/>
</dbReference>
<dbReference type="InterPro" id="IPR029044">
    <property type="entry name" value="Nucleotide-diphossugar_trans"/>
</dbReference>
<evidence type="ECO:0000313" key="10">
    <source>
        <dbReference type="Proteomes" id="UP000215405"/>
    </source>
</evidence>
<organism evidence="9 10">
    <name type="scientific">Notoacmeibacter marinus</name>
    <dbReference type="NCBI Taxonomy" id="1876515"/>
    <lineage>
        <taxon>Bacteria</taxon>
        <taxon>Pseudomonadati</taxon>
        <taxon>Pseudomonadota</taxon>
        <taxon>Alphaproteobacteria</taxon>
        <taxon>Hyphomicrobiales</taxon>
        <taxon>Notoacmeibacteraceae</taxon>
        <taxon>Notoacmeibacter</taxon>
    </lineage>
</organism>
<keyword evidence="5 7" id="KW-1133">Transmembrane helix</keyword>
<dbReference type="AlphaFoldDB" id="A0A231V0D6"/>
<dbReference type="PANTHER" id="PTHR43867:SF2">
    <property type="entry name" value="CELLULOSE SYNTHASE CATALYTIC SUBUNIT A [UDP-FORMING]"/>
    <property type="match status" value="1"/>
</dbReference>
<reference evidence="10" key="1">
    <citation type="journal article" date="2017" name="Int. J. Syst. Evol. Microbiol.">
        <title>Notoacmeibacter marinus gen. nov., sp. nov., isolated from the gut of a limpet and proposal of Notoacmeibacteraceae fam. nov. in the order Rhizobiales of the class Alphaproteobacteria.</title>
        <authorList>
            <person name="Huang Z."/>
            <person name="Guo F."/>
            <person name="Lai Q."/>
        </authorList>
    </citation>
    <scope>NUCLEOTIDE SEQUENCE [LARGE SCALE GENOMIC DNA]</scope>
    <source>
        <strain evidence="10">XMTR2A4</strain>
    </source>
</reference>
<feature type="transmembrane region" description="Helical" evidence="7">
    <location>
        <begin position="539"/>
        <end position="567"/>
    </location>
</feature>
<evidence type="ECO:0000256" key="7">
    <source>
        <dbReference type="SAM" id="Phobius"/>
    </source>
</evidence>
<accession>A0A231V0D6</accession>
<keyword evidence="2" id="KW-0328">Glycosyltransferase</keyword>
<evidence type="ECO:0000256" key="5">
    <source>
        <dbReference type="ARBA" id="ARBA00022989"/>
    </source>
</evidence>
<dbReference type="Proteomes" id="UP000215405">
    <property type="component" value="Unassembled WGS sequence"/>
</dbReference>
<evidence type="ECO:0000256" key="6">
    <source>
        <dbReference type="ARBA" id="ARBA00023136"/>
    </source>
</evidence>
<evidence type="ECO:0000313" key="9">
    <source>
        <dbReference type="EMBL" id="OXT01679.1"/>
    </source>
</evidence>
<dbReference type="Pfam" id="PF13632">
    <property type="entry name" value="Glyco_trans_2_3"/>
    <property type="match status" value="1"/>
</dbReference>
<keyword evidence="10" id="KW-1185">Reference proteome</keyword>